<dbReference type="GeneID" id="95406473"/>
<evidence type="ECO:0000313" key="2">
    <source>
        <dbReference type="Proteomes" id="UP000706926"/>
    </source>
</evidence>
<reference evidence="1 2" key="1">
    <citation type="submission" date="2021-03" db="EMBL/GenBank/DDBJ databases">
        <title>Genomic Encyclopedia of Type Strains, Phase IV (KMG-IV): sequencing the most valuable type-strain genomes for metagenomic binning, comparative biology and taxonomic classification.</title>
        <authorList>
            <person name="Goeker M."/>
        </authorList>
    </citation>
    <scope>NUCLEOTIDE SEQUENCE [LARGE SCALE GENOMIC DNA]</scope>
    <source>
        <strain evidence="1 2">DSM 15596</strain>
    </source>
</reference>
<proteinExistence type="predicted"/>
<name>A0ABS4FGV7_9BACL</name>
<dbReference type="EMBL" id="JAGGKI010000014">
    <property type="protein sequence ID" value="MBP1895460.1"/>
    <property type="molecule type" value="Genomic_DNA"/>
</dbReference>
<sequence>MSMKTEINKILHMGHVVHDMKTIPGEAFTSSPGFAGYAVKVRDLAITRRHLESNGFPVVETARGDIFVPSASLLGTALIFTER</sequence>
<evidence type="ECO:0000313" key="1">
    <source>
        <dbReference type="EMBL" id="MBP1895460.1"/>
    </source>
</evidence>
<gene>
    <name evidence="1" type="ORF">J2Z18_004570</name>
</gene>
<comment type="caution">
    <text evidence="1">The sequence shown here is derived from an EMBL/GenBank/DDBJ whole genome shotgun (WGS) entry which is preliminary data.</text>
</comment>
<protein>
    <submittedName>
        <fullName evidence="1">Uncharacterized protein</fullName>
    </submittedName>
</protein>
<dbReference type="Proteomes" id="UP000706926">
    <property type="component" value="Unassembled WGS sequence"/>
</dbReference>
<dbReference type="RefSeq" id="WP_144870932.1">
    <property type="nucleotide sequence ID" value="NZ_DMBX01000021.1"/>
</dbReference>
<organism evidence="1 2">
    <name type="scientific">Paenibacillus lactis</name>
    <dbReference type="NCBI Taxonomy" id="228574"/>
    <lineage>
        <taxon>Bacteria</taxon>
        <taxon>Bacillati</taxon>
        <taxon>Bacillota</taxon>
        <taxon>Bacilli</taxon>
        <taxon>Bacillales</taxon>
        <taxon>Paenibacillaceae</taxon>
        <taxon>Paenibacillus</taxon>
    </lineage>
</organism>
<keyword evidence="2" id="KW-1185">Reference proteome</keyword>
<accession>A0ABS4FGV7</accession>